<dbReference type="GO" id="GO:0005886">
    <property type="term" value="C:plasma membrane"/>
    <property type="evidence" value="ECO:0007669"/>
    <property type="project" value="TreeGrafter"/>
</dbReference>
<dbReference type="Gene3D" id="1.10.3620.10">
    <property type="entry name" value="YdcF like domain"/>
    <property type="match status" value="1"/>
</dbReference>
<evidence type="ECO:0000313" key="1">
    <source>
        <dbReference type="EMBL" id="TQN66651.1"/>
    </source>
</evidence>
<dbReference type="AlphaFoldDB" id="A0A5Q4BIM9"/>
<proteinExistence type="predicted"/>
<dbReference type="Proteomes" id="UP000326340">
    <property type="component" value="Unassembled WGS sequence"/>
</dbReference>
<dbReference type="InterPro" id="IPR051599">
    <property type="entry name" value="Cell_Envelope_Assoc"/>
</dbReference>
<dbReference type="PANTHER" id="PTHR30336:SF20">
    <property type="entry name" value="DUF218 DOMAIN-CONTAINING PROTEIN"/>
    <property type="match status" value="1"/>
</dbReference>
<accession>A0A5Q4BIM9</accession>
<dbReference type="PANTHER" id="PTHR30336">
    <property type="entry name" value="INNER MEMBRANE PROTEIN, PROBABLE PERMEASE"/>
    <property type="match status" value="1"/>
</dbReference>
<comment type="caution">
    <text evidence="1">The sequence shown here is derived from an EMBL/GenBank/DDBJ whole genome shotgun (WGS) entry which is preliminary data.</text>
</comment>
<dbReference type="OrthoDB" id="17725at2759"/>
<name>A0A5Q4BIM9_9PEZI</name>
<dbReference type="InterPro" id="IPR014729">
    <property type="entry name" value="Rossmann-like_a/b/a_fold"/>
</dbReference>
<keyword evidence="2" id="KW-1185">Reference proteome</keyword>
<organism evidence="1 2">
    <name type="scientific">Colletotrichum shisoi</name>
    <dbReference type="NCBI Taxonomy" id="2078593"/>
    <lineage>
        <taxon>Eukaryota</taxon>
        <taxon>Fungi</taxon>
        <taxon>Dikarya</taxon>
        <taxon>Ascomycota</taxon>
        <taxon>Pezizomycotina</taxon>
        <taxon>Sordariomycetes</taxon>
        <taxon>Hypocreomycetidae</taxon>
        <taxon>Glomerellales</taxon>
        <taxon>Glomerellaceae</taxon>
        <taxon>Colletotrichum</taxon>
        <taxon>Colletotrichum destructivum species complex</taxon>
    </lineage>
</organism>
<gene>
    <name evidence="1" type="primary">YdcF</name>
    <name evidence="1" type="ORF">CSHISOI_08868</name>
</gene>
<dbReference type="EMBL" id="PUHP01001146">
    <property type="protein sequence ID" value="TQN66651.1"/>
    <property type="molecule type" value="Genomic_DNA"/>
</dbReference>
<protein>
    <submittedName>
        <fullName evidence="1">Protein YdcF</fullName>
    </submittedName>
</protein>
<evidence type="ECO:0000313" key="2">
    <source>
        <dbReference type="Proteomes" id="UP000326340"/>
    </source>
</evidence>
<reference evidence="1 2" key="1">
    <citation type="journal article" date="2019" name="Sci. Rep.">
        <title>Colletotrichum shisoi sp. nov., an anthracnose pathogen of Perilla frutescens in Japan: molecular phylogenetic, morphological and genomic evidence.</title>
        <authorList>
            <person name="Gan P."/>
            <person name="Tsushima A."/>
            <person name="Hiroyama R."/>
            <person name="Narusaka M."/>
            <person name="Takano Y."/>
            <person name="Narusaka Y."/>
            <person name="Kawaradani M."/>
            <person name="Damm U."/>
            <person name="Shirasu K."/>
        </authorList>
    </citation>
    <scope>NUCLEOTIDE SEQUENCE [LARGE SCALE GENOMIC DNA]</scope>
    <source>
        <strain evidence="1 2">PG-2018a</strain>
    </source>
</reference>
<sequence>MAEQAANAVNALAAFLAHEQITNVEELNRFFRSLSHTNSNIGKGQRLPSPTDAIVFCASSVLSLTDNVFSALSKVSHQSSTKLDLQGRNTVLVSCGGVGHSTPYLYDAIAKHEVYNAVAKDAQGKAESRVLQLIAERWFDIQVQEIGSEGAVIRPDDRNRLLVVVEDQSTNCGGNALESRRVLEACGVNTPRSIIVVQDPTMSRRTVATFEKEYQQGSTAKPRLMSWPTFTPKVTVGDFVENPGGIDILSQLTYVNNHPGSSFTSGLWGMERFVDLLLGEIPRLRNNTHGYGPKGKGFIVHADIPERIEHAWKVLHVLFGELTRNRSKTQV</sequence>
<dbReference type="Gene3D" id="3.40.50.620">
    <property type="entry name" value="HUPs"/>
    <property type="match status" value="1"/>
</dbReference>